<dbReference type="STRING" id="1122252.SAMN05660443_1613"/>
<dbReference type="Pfam" id="PF16538">
    <property type="entry name" value="FlgT_C"/>
    <property type="match status" value="1"/>
</dbReference>
<keyword evidence="6" id="KW-1185">Reference proteome</keyword>
<accession>A0A1I1H0F2</accession>
<evidence type="ECO:0000313" key="6">
    <source>
        <dbReference type="Proteomes" id="UP000199058"/>
    </source>
</evidence>
<keyword evidence="5" id="KW-0966">Cell projection</keyword>
<sequence length="401" mass="45331">MYKALIFSLLMFLAFPVQAYWVEATGSSVIDHQDLVTARRSAIRDALRQASFQGSLHVNGYQAMSRGEVHTDQLSINTQSSISEMQVLKEEVRDGILFINVRARIESSGRCEGSNYANGYRRSLAISNFFLENPSSANMGALHDVNERLPKEILRRLQGEDRMRVLDAVRYQLYNDTSSIPTSVSDRGTLTTAVDTATRIGSQYVLTGVVRNLDLRNPELASERPLLRGMYERSRYGGERFARNFTVDLFIHDGFSGDLVTSRSYSTSGQWTENRTERVGFASARFWEIDYGQKVDELIEQMVSDLNIQVGCQPFMARITRVENQTIYIDVGSDAGLQPGDTLSVYRKNTFFDNTQRAYTELVPVELTLSLERIQPNFAVGTVETLPEMYNIQQGDLVIAW</sequence>
<keyword evidence="5" id="KW-0969">Cilium</keyword>
<dbReference type="Gene3D" id="2.40.10.410">
    <property type="entry name" value="FlgT, C-terminal domain"/>
    <property type="match status" value="1"/>
</dbReference>
<feature type="signal peptide" evidence="1">
    <location>
        <begin position="1"/>
        <end position="19"/>
    </location>
</feature>
<feature type="domain" description="Flagellar assembly protein T middle" evidence="3">
    <location>
        <begin position="117"/>
        <end position="280"/>
    </location>
</feature>
<dbReference type="InterPro" id="IPR038180">
    <property type="entry name" value="FlgT_N_sf"/>
</dbReference>
<dbReference type="Pfam" id="PF16539">
    <property type="entry name" value="FlgT_M"/>
    <property type="match status" value="1"/>
</dbReference>
<evidence type="ECO:0000313" key="5">
    <source>
        <dbReference type="EMBL" id="SFC14670.1"/>
    </source>
</evidence>
<dbReference type="Gene3D" id="3.40.50.10610">
    <property type="entry name" value="ABC-type transport auxiliary lipoprotein component"/>
    <property type="match status" value="1"/>
</dbReference>
<dbReference type="InterPro" id="IPR038165">
    <property type="entry name" value="FlgT_C_sf"/>
</dbReference>
<dbReference type="Pfam" id="PF16548">
    <property type="entry name" value="FlgT_N"/>
    <property type="match status" value="1"/>
</dbReference>
<name>A0A1I1H0F2_9GAMM</name>
<proteinExistence type="predicted"/>
<dbReference type="Gene3D" id="3.30.1660.40">
    <property type="entry name" value="FlgT, N-terminal domain"/>
    <property type="match status" value="1"/>
</dbReference>
<evidence type="ECO:0000259" key="4">
    <source>
        <dbReference type="Pfam" id="PF16548"/>
    </source>
</evidence>
<evidence type="ECO:0000256" key="1">
    <source>
        <dbReference type="SAM" id="SignalP"/>
    </source>
</evidence>
<dbReference type="InterPro" id="IPR032388">
    <property type="entry name" value="FlgT_C"/>
</dbReference>
<protein>
    <submittedName>
        <fullName evidence="5">Flagellar assembly protein T, N-terminal domain</fullName>
    </submittedName>
</protein>
<dbReference type="EMBL" id="FOLH01000003">
    <property type="protein sequence ID" value="SFC14670.1"/>
    <property type="molecule type" value="Genomic_DNA"/>
</dbReference>
<keyword evidence="1" id="KW-0732">Signal</keyword>
<keyword evidence="5" id="KW-0282">Flagellum</keyword>
<feature type="chain" id="PRO_5011571898" evidence="1">
    <location>
        <begin position="20"/>
        <end position="401"/>
    </location>
</feature>
<dbReference type="OrthoDB" id="8778507at2"/>
<evidence type="ECO:0000259" key="3">
    <source>
        <dbReference type="Pfam" id="PF16539"/>
    </source>
</evidence>
<dbReference type="InterPro" id="IPR032370">
    <property type="entry name" value="FlgT_N"/>
</dbReference>
<dbReference type="RefSeq" id="WP_091961749.1">
    <property type="nucleotide sequence ID" value="NZ_FOLH01000003.1"/>
</dbReference>
<dbReference type="InterPro" id="IPR032386">
    <property type="entry name" value="FlgT_M"/>
</dbReference>
<dbReference type="Proteomes" id="UP000199058">
    <property type="component" value="Unassembled WGS sequence"/>
</dbReference>
<evidence type="ECO:0000259" key="2">
    <source>
        <dbReference type="Pfam" id="PF16538"/>
    </source>
</evidence>
<feature type="domain" description="Flagellar assembly protein T C-terminal" evidence="2">
    <location>
        <begin position="324"/>
        <end position="399"/>
    </location>
</feature>
<organism evidence="5 6">
    <name type="scientific">Marinospirillum celere</name>
    <dbReference type="NCBI Taxonomy" id="1122252"/>
    <lineage>
        <taxon>Bacteria</taxon>
        <taxon>Pseudomonadati</taxon>
        <taxon>Pseudomonadota</taxon>
        <taxon>Gammaproteobacteria</taxon>
        <taxon>Oceanospirillales</taxon>
        <taxon>Oceanospirillaceae</taxon>
        <taxon>Marinospirillum</taxon>
    </lineage>
</organism>
<reference evidence="5 6" key="1">
    <citation type="submission" date="2016-10" db="EMBL/GenBank/DDBJ databases">
        <authorList>
            <person name="de Groot N.N."/>
        </authorList>
    </citation>
    <scope>NUCLEOTIDE SEQUENCE [LARGE SCALE GENOMIC DNA]</scope>
    <source>
        <strain evidence="5 6">DSM 18438</strain>
    </source>
</reference>
<dbReference type="AlphaFoldDB" id="A0A1I1H0F2"/>
<feature type="domain" description="Flagellar assembly protein T N-terminal" evidence="4">
    <location>
        <begin position="21"/>
        <end position="105"/>
    </location>
</feature>
<gene>
    <name evidence="5" type="ORF">SAMN05660443_1613</name>
</gene>